<reference evidence="1" key="1">
    <citation type="submission" date="2021-11" db="EMBL/GenBank/DDBJ databases">
        <title>Jinshanibacter sp. isolated from one year old Eriocheir sinensis.</title>
        <authorList>
            <person name="Li J.-Y."/>
            <person name="He W."/>
            <person name="Gao T.-H."/>
        </authorList>
    </citation>
    <scope>NUCLEOTIDE SEQUENCE</scope>
    <source>
        <strain evidence="1">LJY008</strain>
    </source>
</reference>
<name>A0A9X1MW45_9GAMM</name>
<comment type="caution">
    <text evidence="1">The sequence shown here is derived from an EMBL/GenBank/DDBJ whole genome shotgun (WGS) entry which is preliminary data.</text>
</comment>
<accession>A0A9X1MW45</accession>
<gene>
    <name evidence="1" type="ORF">LPW36_01975</name>
</gene>
<proteinExistence type="predicted"/>
<dbReference type="EMBL" id="JAJNAG010000002">
    <property type="protein sequence ID" value="MCD1124812.1"/>
    <property type="molecule type" value="Genomic_DNA"/>
</dbReference>
<evidence type="ECO:0000313" key="2">
    <source>
        <dbReference type="Proteomes" id="UP001139171"/>
    </source>
</evidence>
<dbReference type="Proteomes" id="UP001139171">
    <property type="component" value="Unassembled WGS sequence"/>
</dbReference>
<organism evidence="1 2">
    <name type="scientific">Limnobaculum eriocheiris</name>
    <dbReference type="NCBI Taxonomy" id="2897391"/>
    <lineage>
        <taxon>Bacteria</taxon>
        <taxon>Pseudomonadati</taxon>
        <taxon>Pseudomonadota</taxon>
        <taxon>Gammaproteobacteria</taxon>
        <taxon>Enterobacterales</taxon>
        <taxon>Budviciaceae</taxon>
        <taxon>Limnobaculum</taxon>
    </lineage>
</organism>
<dbReference type="RefSeq" id="WP_230607821.1">
    <property type="nucleotide sequence ID" value="NZ_JAJNAG010000002.1"/>
</dbReference>
<sequence>MRPTVAEKKPGWAAISRQVAKNVVNGAQTATQMMDLLGMKVSGDIAKTITQLTSPPLKPATIRNRLRKRANQHTVGSLDKPLVDSGIMLGTLSHDVEDI</sequence>
<evidence type="ECO:0000313" key="1">
    <source>
        <dbReference type="EMBL" id="MCD1124812.1"/>
    </source>
</evidence>
<dbReference type="AlphaFoldDB" id="A0A9X1MW45"/>
<keyword evidence="2" id="KW-1185">Reference proteome</keyword>
<protein>
    <submittedName>
        <fullName evidence="1">Uncharacterized protein</fullName>
    </submittedName>
</protein>